<gene>
    <name evidence="2" type="ORF">DES52_12333</name>
</gene>
<dbReference type="RefSeq" id="WP_146237409.1">
    <property type="nucleotide sequence ID" value="NZ_QJSX01000023.1"/>
</dbReference>
<protein>
    <submittedName>
        <fullName evidence="2">Streptomycin 6-kinase</fullName>
    </submittedName>
</protein>
<dbReference type="Proteomes" id="UP000248326">
    <property type="component" value="Unassembled WGS sequence"/>
</dbReference>
<dbReference type="SUPFAM" id="SSF56112">
    <property type="entry name" value="Protein kinase-like (PK-like)"/>
    <property type="match status" value="1"/>
</dbReference>
<keyword evidence="1" id="KW-0067">ATP-binding</keyword>
<comment type="caution">
    <text evidence="2">The sequence shown here is derived from an EMBL/GenBank/DDBJ whole genome shotgun (WGS) entry which is preliminary data.</text>
</comment>
<feature type="binding site" evidence="1">
    <location>
        <position position="67"/>
    </location>
    <ligand>
        <name>ATP</name>
        <dbReference type="ChEBI" id="CHEBI:30616"/>
    </ligand>
</feature>
<evidence type="ECO:0000256" key="1">
    <source>
        <dbReference type="PROSITE-ProRule" id="PRU10141"/>
    </source>
</evidence>
<evidence type="ECO:0000313" key="3">
    <source>
        <dbReference type="Proteomes" id="UP000248326"/>
    </source>
</evidence>
<dbReference type="GO" id="GO:0005524">
    <property type="term" value="F:ATP binding"/>
    <property type="evidence" value="ECO:0007669"/>
    <property type="project" value="UniProtKB-UniRule"/>
</dbReference>
<dbReference type="InterPro" id="IPR011009">
    <property type="entry name" value="Kinase-like_dom_sf"/>
</dbReference>
<keyword evidence="2" id="KW-0418">Kinase</keyword>
<dbReference type="InterPro" id="IPR017441">
    <property type="entry name" value="Protein_kinase_ATP_BS"/>
</dbReference>
<dbReference type="Pfam" id="PF04655">
    <property type="entry name" value="APH_6_hur"/>
    <property type="match status" value="1"/>
</dbReference>
<dbReference type="GO" id="GO:0016301">
    <property type="term" value="F:kinase activity"/>
    <property type="evidence" value="ECO:0007669"/>
    <property type="project" value="UniProtKB-KW"/>
</dbReference>
<dbReference type="GO" id="GO:0016773">
    <property type="term" value="F:phosphotransferase activity, alcohol group as acceptor"/>
    <property type="evidence" value="ECO:0007669"/>
    <property type="project" value="InterPro"/>
</dbReference>
<proteinExistence type="predicted"/>
<organism evidence="2 3">
    <name type="scientific">Deinococcus yavapaiensis KR-236</name>
    <dbReference type="NCBI Taxonomy" id="694435"/>
    <lineage>
        <taxon>Bacteria</taxon>
        <taxon>Thermotogati</taxon>
        <taxon>Deinococcota</taxon>
        <taxon>Deinococci</taxon>
        <taxon>Deinococcales</taxon>
        <taxon>Deinococcaceae</taxon>
        <taxon>Deinococcus</taxon>
    </lineage>
</organism>
<evidence type="ECO:0000313" key="2">
    <source>
        <dbReference type="EMBL" id="PYE49439.1"/>
    </source>
</evidence>
<keyword evidence="2" id="KW-0808">Transferase</keyword>
<name>A0A318S243_9DEIO</name>
<reference evidence="2 3" key="1">
    <citation type="submission" date="2018-06" db="EMBL/GenBank/DDBJ databases">
        <title>Genomic Encyclopedia of Type Strains, Phase IV (KMG-IV): sequencing the most valuable type-strain genomes for metagenomic binning, comparative biology and taxonomic classification.</title>
        <authorList>
            <person name="Goeker M."/>
        </authorList>
    </citation>
    <scope>NUCLEOTIDE SEQUENCE [LARGE SCALE GENOMIC DNA]</scope>
    <source>
        <strain evidence="2 3">DSM 18048</strain>
    </source>
</reference>
<keyword evidence="1" id="KW-0547">Nucleotide-binding</keyword>
<dbReference type="InterPro" id="IPR006748">
    <property type="entry name" value="NH2Glyco/OHUrea_AB-resist_kin"/>
</dbReference>
<dbReference type="AlphaFoldDB" id="A0A318S243"/>
<dbReference type="PROSITE" id="PS00107">
    <property type="entry name" value="PROTEIN_KINASE_ATP"/>
    <property type="match status" value="1"/>
</dbReference>
<dbReference type="GO" id="GO:0019748">
    <property type="term" value="P:secondary metabolic process"/>
    <property type="evidence" value="ECO:0007669"/>
    <property type="project" value="InterPro"/>
</dbReference>
<accession>A0A318S243</accession>
<keyword evidence="3" id="KW-1185">Reference proteome</keyword>
<dbReference type="EMBL" id="QJSX01000023">
    <property type="protein sequence ID" value="PYE49439.1"/>
    <property type="molecule type" value="Genomic_DNA"/>
</dbReference>
<dbReference type="OrthoDB" id="179394at2"/>
<sequence length="305" mass="34297">MSLVPSAFAADVTRRFGEVGSGWLASLPARILEVCTRWELDLQGLIGFGTWSVVYAVQQHERAAALKVSWPHGDTFEREVRVLQLWSGNGAVRVLRADTERHALLLERLDATTRLRHVDIEEALRVAGGLLRRHALPAPFDVPTLASLALDLIDGIEAQWEKLRRPMPRAVVERARSLARHLLPDVDEKLVNWDVHYDNVLRGTREPWQVIDPQVVAGDVEYGVAQLLWWRLEDIEARGGVRWALDVLTEAAALDVRRLEGWVYVRTVAYWLSGLEGGLTVDPERCRQVIAALDRPGAALTRLGR</sequence>